<evidence type="ECO:0000313" key="1">
    <source>
        <dbReference type="EMBL" id="TGE23511.1"/>
    </source>
</evidence>
<proteinExistence type="predicted"/>
<comment type="caution">
    <text evidence="1">The sequence shown here is derived from an EMBL/GenBank/DDBJ whole genome shotgun (WGS) entry which is preliminary data.</text>
</comment>
<gene>
    <name evidence="1" type="ORF">E5K02_20200</name>
</gene>
<keyword evidence="2" id="KW-1185">Reference proteome</keyword>
<reference evidence="1 2" key="1">
    <citation type="submission" date="2019-04" db="EMBL/GenBank/DDBJ databases">
        <authorList>
            <person name="Feng G."/>
            <person name="Zhang J."/>
            <person name="Zhu H."/>
        </authorList>
    </citation>
    <scope>NUCLEOTIDE SEQUENCE [LARGE SCALE GENOMIC DNA]</scope>
    <source>
        <strain evidence="1 2">9PBR-1</strain>
    </source>
</reference>
<evidence type="ECO:0000313" key="2">
    <source>
        <dbReference type="Proteomes" id="UP000298471"/>
    </source>
</evidence>
<accession>A0A4Z0Q339</accession>
<dbReference type="AlphaFoldDB" id="A0A4Z0Q339"/>
<organism evidence="1 2">
    <name type="scientific">Hymenobacter metallicola</name>
    <dbReference type="NCBI Taxonomy" id="2563114"/>
    <lineage>
        <taxon>Bacteria</taxon>
        <taxon>Pseudomonadati</taxon>
        <taxon>Bacteroidota</taxon>
        <taxon>Cytophagia</taxon>
        <taxon>Cytophagales</taxon>
        <taxon>Hymenobacteraceae</taxon>
        <taxon>Hymenobacter</taxon>
    </lineage>
</organism>
<sequence>MSPTRTVQSRRAYRTADYNYLLINYGQKKAAACASDLGRTVGSLKYFINAHPELKKRGRV</sequence>
<dbReference type="EMBL" id="SRMB01000004">
    <property type="protein sequence ID" value="TGE23511.1"/>
    <property type="molecule type" value="Genomic_DNA"/>
</dbReference>
<protein>
    <submittedName>
        <fullName evidence="1">Uncharacterized protein</fullName>
    </submittedName>
</protein>
<dbReference type="RefSeq" id="WP_135397286.1">
    <property type="nucleotide sequence ID" value="NZ_SRMB01000004.1"/>
</dbReference>
<dbReference type="Proteomes" id="UP000298471">
    <property type="component" value="Unassembled WGS sequence"/>
</dbReference>
<name>A0A4Z0Q339_9BACT</name>